<dbReference type="PANTHER" id="PTHR10794:SF63">
    <property type="entry name" value="ALPHA_BETA HYDROLASE 1, ISOFORM A"/>
    <property type="match status" value="1"/>
</dbReference>
<evidence type="ECO:0000256" key="1">
    <source>
        <dbReference type="ARBA" id="ARBA00010884"/>
    </source>
</evidence>
<dbReference type="EMBL" id="BEYU01000022">
    <property type="protein sequence ID" value="GBG26579.1"/>
    <property type="molecule type" value="Genomic_DNA"/>
</dbReference>
<dbReference type="AlphaFoldDB" id="A0A2R5G8D1"/>
<dbReference type="PANTHER" id="PTHR10794">
    <property type="entry name" value="ABHYDROLASE DOMAIN-CONTAINING PROTEIN"/>
    <property type="match status" value="1"/>
</dbReference>
<accession>A0A2R5G8D1</accession>
<evidence type="ECO:0000313" key="4">
    <source>
        <dbReference type="EMBL" id="GBG26579.1"/>
    </source>
</evidence>
<dbReference type="Proteomes" id="UP000241890">
    <property type="component" value="Unassembled WGS sequence"/>
</dbReference>
<dbReference type="SUPFAM" id="SSF53474">
    <property type="entry name" value="alpha/beta-Hydrolases"/>
    <property type="match status" value="1"/>
</dbReference>
<dbReference type="InterPro" id="IPR012020">
    <property type="entry name" value="ABHD4"/>
</dbReference>
<dbReference type="Pfam" id="PF12146">
    <property type="entry name" value="Hydrolase_4"/>
    <property type="match status" value="1"/>
</dbReference>
<feature type="active site" description="Charge relay system" evidence="2">
    <location>
        <position position="370"/>
    </location>
</feature>
<evidence type="ECO:0000259" key="3">
    <source>
        <dbReference type="Pfam" id="PF12146"/>
    </source>
</evidence>
<dbReference type="PIRSF" id="PIRSF005211">
    <property type="entry name" value="Ab_hydro_YheT"/>
    <property type="match status" value="1"/>
</dbReference>
<dbReference type="InterPro" id="IPR029058">
    <property type="entry name" value="AB_hydrolase_fold"/>
</dbReference>
<dbReference type="GO" id="GO:0051792">
    <property type="term" value="P:medium-chain fatty acid biosynthetic process"/>
    <property type="evidence" value="ECO:0007669"/>
    <property type="project" value="TreeGrafter"/>
</dbReference>
<dbReference type="GO" id="GO:0047372">
    <property type="term" value="F:monoacylglycerol lipase activity"/>
    <property type="evidence" value="ECO:0007669"/>
    <property type="project" value="TreeGrafter"/>
</dbReference>
<dbReference type="GO" id="GO:0051793">
    <property type="term" value="P:medium-chain fatty acid catabolic process"/>
    <property type="evidence" value="ECO:0007669"/>
    <property type="project" value="TreeGrafter"/>
</dbReference>
<protein>
    <submittedName>
        <fullName evidence="4">Monoacylglycerol lipase ABHD2</fullName>
    </submittedName>
</protein>
<feature type="active site" description="Charge relay system" evidence="2">
    <location>
        <position position="216"/>
    </location>
</feature>
<organism evidence="4 5">
    <name type="scientific">Hondaea fermentalgiana</name>
    <dbReference type="NCBI Taxonomy" id="2315210"/>
    <lineage>
        <taxon>Eukaryota</taxon>
        <taxon>Sar</taxon>
        <taxon>Stramenopiles</taxon>
        <taxon>Bigyra</taxon>
        <taxon>Labyrinthulomycetes</taxon>
        <taxon>Thraustochytrida</taxon>
        <taxon>Thraustochytriidae</taxon>
        <taxon>Hondaea</taxon>
    </lineage>
</organism>
<dbReference type="GO" id="GO:0008126">
    <property type="term" value="F:acetylesterase activity"/>
    <property type="evidence" value="ECO:0007669"/>
    <property type="project" value="TreeGrafter"/>
</dbReference>
<comment type="similarity">
    <text evidence="1">Belongs to the AB hydrolase superfamily. AB hydrolase 4 family.</text>
</comment>
<name>A0A2R5G8D1_9STRA</name>
<dbReference type="OrthoDB" id="247542at2759"/>
<sequence length="430" mass="47603">MLSLEKIGDVLLNEQSKVAWLLVLMVLSRWYRSLHEHVRVAHGDKAHPVIKRWKSSSRVLREGYRPPAWWSIGTQYLVGSLHTVYHNVVRELRPVAEVSYDRELFKLKCGATVGLDWAKRSGELEAPCKHDSSKPIIFIHHGLAGCSKSQYVKSMVYQLVRQNKYRVVVMVARGCGGVPLTTPYGFTAAGFDDLAQVATHLRKENPDAKMFAVGYSLGAGLLANYLGRAGKASVFSGACVVSPCWDFEKTTPYFDVWSRHFLAASLQGYTEENREAVSKHEKVDLDKAMAATCVREFDAHAVVPVHGFGSVDDYYAKSSPITYAHQITTPTLSFNADDDPVCSVEGAHIMQQKKIFGPGLVIARTARGGHVSWGEGILGHASFMDRVILEWLDACFEHEFGEDHALQSAQEVAQDVADRVSKAANVKLAA</sequence>
<dbReference type="InterPro" id="IPR050960">
    <property type="entry name" value="AB_hydrolase_4_sf"/>
</dbReference>
<dbReference type="InterPro" id="IPR022742">
    <property type="entry name" value="Hydrolase_4"/>
</dbReference>
<proteinExistence type="inferred from homology"/>
<evidence type="ECO:0000313" key="5">
    <source>
        <dbReference type="Proteomes" id="UP000241890"/>
    </source>
</evidence>
<gene>
    <name evidence="4" type="ORF">FCC1311_028002</name>
</gene>
<keyword evidence="5" id="KW-1185">Reference proteome</keyword>
<reference evidence="4 5" key="1">
    <citation type="submission" date="2017-12" db="EMBL/GenBank/DDBJ databases">
        <title>Sequencing, de novo assembly and annotation of complete genome of a new Thraustochytrid species, strain FCC1311.</title>
        <authorList>
            <person name="Sedici K."/>
            <person name="Godart F."/>
            <person name="Aiese Cigliano R."/>
            <person name="Sanseverino W."/>
            <person name="Barakat M."/>
            <person name="Ortet P."/>
            <person name="Marechal E."/>
            <person name="Cagnac O."/>
            <person name="Amato A."/>
        </authorList>
    </citation>
    <scope>NUCLEOTIDE SEQUENCE [LARGE SCALE GENOMIC DNA]</scope>
</reference>
<comment type="caution">
    <text evidence="4">The sequence shown here is derived from an EMBL/GenBank/DDBJ whole genome shotgun (WGS) entry which is preliminary data.</text>
</comment>
<evidence type="ECO:0000256" key="2">
    <source>
        <dbReference type="PIRSR" id="PIRSR005211-1"/>
    </source>
</evidence>
<feature type="active site" description="Charge relay system" evidence="2">
    <location>
        <position position="339"/>
    </location>
</feature>
<dbReference type="Gene3D" id="3.40.50.1820">
    <property type="entry name" value="alpha/beta hydrolase"/>
    <property type="match status" value="1"/>
</dbReference>
<feature type="domain" description="Serine aminopeptidase S33" evidence="3">
    <location>
        <begin position="133"/>
        <end position="350"/>
    </location>
</feature>
<dbReference type="InParanoid" id="A0A2R5G8D1"/>